<dbReference type="Proteomes" id="UP000294200">
    <property type="component" value="Unassembled WGS sequence"/>
</dbReference>
<sequence length="160" mass="17160">MCGEEVGVFLFYLVDPVRRSVEKVSDGFDRAAELTNSEAPELDTLWADPSIPDSSVDVAYDPDAGDQPAFRLRLSHGGNTTERVVAGRGVLMACGAVPGDIAQQVSTTETVQAAIDFVGQIRTDVAAWLRSGVPDSRAPARRSASPGYSLKRRHGADGWR</sequence>
<dbReference type="EMBL" id="MWML01000542">
    <property type="protein sequence ID" value="TCG03060.1"/>
    <property type="molecule type" value="Genomic_DNA"/>
</dbReference>
<dbReference type="AlphaFoldDB" id="A0A4R0X6K1"/>
<protein>
    <submittedName>
        <fullName evidence="2">Uncharacterized protein</fullName>
    </submittedName>
</protein>
<feature type="region of interest" description="Disordered" evidence="1">
    <location>
        <begin position="133"/>
        <end position="160"/>
    </location>
</feature>
<keyword evidence="3" id="KW-1185">Reference proteome</keyword>
<comment type="caution">
    <text evidence="2">The sequence shown here is derived from an EMBL/GenBank/DDBJ whole genome shotgun (WGS) entry which is preliminary data.</text>
</comment>
<gene>
    <name evidence="2" type="ORF">BZM27_51305</name>
</gene>
<accession>A0A4R0X6K1</accession>
<name>A0A4R0X6K1_9BURK</name>
<evidence type="ECO:0000313" key="2">
    <source>
        <dbReference type="EMBL" id="TCG03060.1"/>
    </source>
</evidence>
<proteinExistence type="predicted"/>
<organism evidence="2 3">
    <name type="scientific">Paraburkholderia steynii</name>
    <dbReference type="NCBI Taxonomy" id="1245441"/>
    <lineage>
        <taxon>Bacteria</taxon>
        <taxon>Pseudomonadati</taxon>
        <taxon>Pseudomonadota</taxon>
        <taxon>Betaproteobacteria</taxon>
        <taxon>Burkholderiales</taxon>
        <taxon>Burkholderiaceae</taxon>
        <taxon>Paraburkholderia</taxon>
    </lineage>
</organism>
<evidence type="ECO:0000313" key="3">
    <source>
        <dbReference type="Proteomes" id="UP000294200"/>
    </source>
</evidence>
<evidence type="ECO:0000256" key="1">
    <source>
        <dbReference type="SAM" id="MobiDB-lite"/>
    </source>
</evidence>
<reference evidence="2 3" key="1">
    <citation type="submission" date="2017-02" db="EMBL/GenBank/DDBJ databases">
        <title>Paraburkholderia sophoroidis sp. nov. and Paraburkholderia steynii sp. nov. rhizobial symbionts of the fynbos legume Hypocalyptus sophoroides.</title>
        <authorList>
            <person name="Steenkamp E.T."/>
            <person name="Beukes C.W."/>
            <person name="Van Zyl E."/>
            <person name="Avontuur J."/>
            <person name="Chan W.Y."/>
            <person name="Hassen A."/>
            <person name="Palmer M."/>
            <person name="Mthombeni L."/>
            <person name="Phalane F."/>
            <person name="Sereme K."/>
            <person name="Venter S.N."/>
        </authorList>
    </citation>
    <scope>NUCLEOTIDE SEQUENCE [LARGE SCALE GENOMIC DNA]</scope>
    <source>
        <strain evidence="2 3">HC1.1ba</strain>
    </source>
</reference>